<gene>
    <name evidence="5" type="primary">LOC114336554</name>
</gene>
<dbReference type="GO" id="GO:0019834">
    <property type="term" value="F:phospholipase A2 inhibitor activity"/>
    <property type="evidence" value="ECO:0007669"/>
    <property type="project" value="UniProtKB-KW"/>
</dbReference>
<keyword evidence="2 4" id="KW-0732">Signal</keyword>
<keyword evidence="1" id="KW-0433">Leucine-rich repeat</keyword>
<name>A0A6P7G1B8_DIAVI</name>
<dbReference type="PANTHER" id="PTHR24373">
    <property type="entry name" value="SLIT RELATED LEUCINE-RICH REPEAT NEURONAL PROTEIN"/>
    <property type="match status" value="1"/>
</dbReference>
<reference evidence="5" key="1">
    <citation type="submission" date="2025-08" db="UniProtKB">
        <authorList>
            <consortium name="RefSeq"/>
        </authorList>
    </citation>
    <scope>IDENTIFICATION</scope>
    <source>
        <tissue evidence="5">Whole insect</tissue>
    </source>
</reference>
<evidence type="ECO:0000256" key="2">
    <source>
        <dbReference type="ARBA" id="ARBA00022729"/>
    </source>
</evidence>
<keyword evidence="3" id="KW-0677">Repeat</keyword>
<dbReference type="InterPro" id="IPR050328">
    <property type="entry name" value="Dev_Immune_Receptor"/>
</dbReference>
<feature type="signal peptide" evidence="4">
    <location>
        <begin position="1"/>
        <end position="21"/>
    </location>
</feature>
<dbReference type="SUPFAM" id="SSF52058">
    <property type="entry name" value="L domain-like"/>
    <property type="match status" value="1"/>
</dbReference>
<dbReference type="SMART" id="SM00369">
    <property type="entry name" value="LRR_TYP"/>
    <property type="match status" value="6"/>
</dbReference>
<dbReference type="PROSITE" id="PS51450">
    <property type="entry name" value="LRR"/>
    <property type="match status" value="1"/>
</dbReference>
<evidence type="ECO:0000256" key="4">
    <source>
        <dbReference type="SAM" id="SignalP"/>
    </source>
</evidence>
<evidence type="ECO:0000256" key="1">
    <source>
        <dbReference type="ARBA" id="ARBA00022614"/>
    </source>
</evidence>
<dbReference type="InParanoid" id="A0A6P7G1B8"/>
<dbReference type="Gene3D" id="3.80.10.10">
    <property type="entry name" value="Ribonuclease Inhibitor"/>
    <property type="match status" value="1"/>
</dbReference>
<dbReference type="InterPro" id="IPR001611">
    <property type="entry name" value="Leu-rich_rpt"/>
</dbReference>
<dbReference type="InterPro" id="IPR032675">
    <property type="entry name" value="LRR_dom_sf"/>
</dbReference>
<dbReference type="Pfam" id="PF13855">
    <property type="entry name" value="LRR_8"/>
    <property type="match status" value="1"/>
</dbReference>
<feature type="chain" id="PRO_5027589521" evidence="4">
    <location>
        <begin position="22"/>
        <end position="396"/>
    </location>
</feature>
<dbReference type="PANTHER" id="PTHR24373:SF398">
    <property type="entry name" value="LEUCINE-RICH REPEAT-CONTAINING G-PROTEIN COUPLED RECEPTOR 6"/>
    <property type="match status" value="1"/>
</dbReference>
<dbReference type="RefSeq" id="XP_028142724.1">
    <property type="nucleotide sequence ID" value="XM_028286923.1"/>
</dbReference>
<accession>A0A6P7G1B8</accession>
<dbReference type="GO" id="GO:0005615">
    <property type="term" value="C:extracellular space"/>
    <property type="evidence" value="ECO:0007669"/>
    <property type="project" value="TreeGrafter"/>
</dbReference>
<dbReference type="InterPro" id="IPR003591">
    <property type="entry name" value="Leu-rich_rpt_typical-subtyp"/>
</dbReference>
<dbReference type="AlphaFoldDB" id="A0A6P7G1B8"/>
<sequence length="396" mass="45645">MRFKNGIIIFFVIAIVDEVLSENPNSPCKENWHGGIKCSDCATLRAGQTYFPFFESRPLRYFIAYFECRDNFSRIDIGHDLIDKLQKIEVIKITKTDARRLVAGTFGSTNITNTLRQLYLPNNNISIIDASAFGRMKVLTHLFLNNNKLKSFSSHIITEGVNIKYLNLGNNLFEDMMDTQLYNLTSLTYLNLDGNKFKTISMSKVISNLKPVRVVWMSNNLLTYIGLESFDPVFDIEVLNLSFNKIDNIFGALSFMEKLKTLILSYNNIAELEELDFPLKNLTSLQYLAIDHNQIMFMDPNLLDVLPFLKKITIMGNPWYCNCLRDYRQGLEVRHIQEKCGSDYVDTKRPVCLVDLTTNNTCTHIYSTAAAKFVNDDRRLHLDTDITFCLLNEFEQ</sequence>
<proteinExistence type="predicted"/>
<protein>
    <submittedName>
        <fullName evidence="5">Phospholipase A2 inhibitor-like</fullName>
    </submittedName>
</protein>
<keyword evidence="5" id="KW-0593">Phospholipase A2 inhibitor</keyword>
<dbReference type="GO" id="GO:0031012">
    <property type="term" value="C:extracellular matrix"/>
    <property type="evidence" value="ECO:0007669"/>
    <property type="project" value="TreeGrafter"/>
</dbReference>
<evidence type="ECO:0000313" key="5">
    <source>
        <dbReference type="RefSeq" id="XP_028142724.1"/>
    </source>
</evidence>
<organism evidence="5">
    <name type="scientific">Diabrotica virgifera virgifera</name>
    <name type="common">western corn rootworm</name>
    <dbReference type="NCBI Taxonomy" id="50390"/>
    <lineage>
        <taxon>Eukaryota</taxon>
        <taxon>Metazoa</taxon>
        <taxon>Ecdysozoa</taxon>
        <taxon>Arthropoda</taxon>
        <taxon>Hexapoda</taxon>
        <taxon>Insecta</taxon>
        <taxon>Pterygota</taxon>
        <taxon>Neoptera</taxon>
        <taxon>Endopterygota</taxon>
        <taxon>Coleoptera</taxon>
        <taxon>Polyphaga</taxon>
        <taxon>Cucujiformia</taxon>
        <taxon>Chrysomeloidea</taxon>
        <taxon>Chrysomelidae</taxon>
        <taxon>Galerucinae</taxon>
        <taxon>Diabroticina</taxon>
        <taxon>Diabroticites</taxon>
        <taxon>Diabrotica</taxon>
    </lineage>
</organism>
<evidence type="ECO:0000256" key="3">
    <source>
        <dbReference type="ARBA" id="ARBA00022737"/>
    </source>
</evidence>